<keyword evidence="1" id="KW-0812">Transmembrane</keyword>
<protein>
    <submittedName>
        <fullName evidence="2">Uncharacterized protein</fullName>
    </submittedName>
</protein>
<organism evidence="2 3">
    <name type="scientific">Marasmius tenuissimus</name>
    <dbReference type="NCBI Taxonomy" id="585030"/>
    <lineage>
        <taxon>Eukaryota</taxon>
        <taxon>Fungi</taxon>
        <taxon>Dikarya</taxon>
        <taxon>Basidiomycota</taxon>
        <taxon>Agaricomycotina</taxon>
        <taxon>Agaricomycetes</taxon>
        <taxon>Agaricomycetidae</taxon>
        <taxon>Agaricales</taxon>
        <taxon>Marasmiineae</taxon>
        <taxon>Marasmiaceae</taxon>
        <taxon>Marasmius</taxon>
    </lineage>
</organism>
<keyword evidence="1" id="KW-0472">Membrane</keyword>
<evidence type="ECO:0000313" key="2">
    <source>
        <dbReference type="EMBL" id="KAL0069318.1"/>
    </source>
</evidence>
<evidence type="ECO:0000256" key="1">
    <source>
        <dbReference type="SAM" id="Phobius"/>
    </source>
</evidence>
<dbReference type="EMBL" id="JBBXMP010000013">
    <property type="protein sequence ID" value="KAL0069318.1"/>
    <property type="molecule type" value="Genomic_DNA"/>
</dbReference>
<feature type="transmembrane region" description="Helical" evidence="1">
    <location>
        <begin position="51"/>
        <end position="71"/>
    </location>
</feature>
<accession>A0ABR3A8L5</accession>
<feature type="transmembrane region" description="Helical" evidence="1">
    <location>
        <begin position="148"/>
        <end position="165"/>
    </location>
</feature>
<dbReference type="Proteomes" id="UP001437256">
    <property type="component" value="Unassembled WGS sequence"/>
</dbReference>
<keyword evidence="1" id="KW-1133">Transmembrane helix</keyword>
<sequence>MAGVFTTSFAEYESRVKVISPSLLKRITNWLVDTSLFEEAWKKACTGSVNWWWSEQICTYVAGPWTVFLFVQAQRYRIKHLWAYMLLGQLVAISVASNLFYLALILSGWQFRTLKRQPSTAPPVLWASVLLSLVTVANSPYTTDSSFLLNLLIMHALLIIPLFFTNREGQYSSQLNLPYSALSMVLYVFILVLRVKTTLAGIRSVTDSSLWQGLTPFCKSVLTVLHSHPAQASIGWDVIWTSISFAIWTCLDQGFSIVPFSALLVSAGVVAPWFAASRAELEEMEQATKTE</sequence>
<feature type="transmembrane region" description="Helical" evidence="1">
    <location>
        <begin position="83"/>
        <end position="104"/>
    </location>
</feature>
<gene>
    <name evidence="2" type="ORF">AAF712_003683</name>
</gene>
<comment type="caution">
    <text evidence="2">The sequence shown here is derived from an EMBL/GenBank/DDBJ whole genome shotgun (WGS) entry which is preliminary data.</text>
</comment>
<proteinExistence type="predicted"/>
<feature type="transmembrane region" description="Helical" evidence="1">
    <location>
        <begin position="124"/>
        <end position="141"/>
    </location>
</feature>
<evidence type="ECO:0000313" key="3">
    <source>
        <dbReference type="Proteomes" id="UP001437256"/>
    </source>
</evidence>
<keyword evidence="3" id="KW-1185">Reference proteome</keyword>
<reference evidence="2 3" key="1">
    <citation type="submission" date="2024-05" db="EMBL/GenBank/DDBJ databases">
        <title>A draft genome resource for the thread blight pathogen Marasmius tenuissimus strain MS-2.</title>
        <authorList>
            <person name="Yulfo-Soto G.E."/>
            <person name="Baruah I.K."/>
            <person name="Amoako-Attah I."/>
            <person name="Bukari Y."/>
            <person name="Meinhardt L.W."/>
            <person name="Bailey B.A."/>
            <person name="Cohen S.P."/>
        </authorList>
    </citation>
    <scope>NUCLEOTIDE SEQUENCE [LARGE SCALE GENOMIC DNA]</scope>
    <source>
        <strain evidence="2 3">MS-2</strain>
    </source>
</reference>
<name>A0ABR3A8L5_9AGAR</name>
<feature type="transmembrane region" description="Helical" evidence="1">
    <location>
        <begin position="177"/>
        <end position="195"/>
    </location>
</feature>